<evidence type="ECO:0000313" key="3">
    <source>
        <dbReference type="Proteomes" id="UP000005954"/>
    </source>
</evidence>
<dbReference type="PANTHER" id="PTHR31303:SF1">
    <property type="entry name" value="CTP-DEPENDENT DIACYLGLYCEROL KINASE 1"/>
    <property type="match status" value="1"/>
</dbReference>
<dbReference type="GO" id="GO:0004143">
    <property type="term" value="F:ATP-dependent diacylglycerol kinase activity"/>
    <property type="evidence" value="ECO:0007669"/>
    <property type="project" value="InterPro"/>
</dbReference>
<dbReference type="EMBL" id="AALY01000001">
    <property type="protein sequence ID" value="EAP77229.1"/>
    <property type="molecule type" value="Genomic_DNA"/>
</dbReference>
<evidence type="ECO:0000313" key="2">
    <source>
        <dbReference type="EMBL" id="EAP77229.1"/>
    </source>
</evidence>
<feature type="transmembrane region" description="Helical" evidence="1">
    <location>
        <begin position="393"/>
        <end position="410"/>
    </location>
</feature>
<gene>
    <name evidence="2" type="ORF">ISM_03030</name>
</gene>
<feature type="transmembrane region" description="Helical" evidence="1">
    <location>
        <begin position="210"/>
        <end position="234"/>
    </location>
</feature>
<feature type="transmembrane region" description="Helical" evidence="1">
    <location>
        <begin position="21"/>
        <end position="37"/>
    </location>
</feature>
<accession>A3SIP8</accession>
<comment type="caution">
    <text evidence="2">The sequence shown here is derived from an EMBL/GenBank/DDBJ whole genome shotgun (WGS) entry which is preliminary data.</text>
</comment>
<organism evidence="2 3">
    <name type="scientific">Roseovarius nubinhibens (strain ATCC BAA-591 / DSM 15170 / ISM)</name>
    <dbReference type="NCBI Taxonomy" id="89187"/>
    <lineage>
        <taxon>Bacteria</taxon>
        <taxon>Pseudomonadati</taxon>
        <taxon>Pseudomonadota</taxon>
        <taxon>Alphaproteobacteria</taxon>
        <taxon>Rhodobacterales</taxon>
        <taxon>Roseobacteraceae</taxon>
        <taxon>Roseovarius</taxon>
    </lineage>
</organism>
<name>A3SIP8_ROSNI</name>
<feature type="transmembrane region" description="Helical" evidence="1">
    <location>
        <begin position="363"/>
        <end position="381"/>
    </location>
</feature>
<sequence length="423" mass="45257">MAVVRRVARQIGLNAEVQRKLMHVGTGLFTLALPWIFPQGWPVYMLIGVTMVVMLILRLPRFSQGLGATLHSVERRSYGDFLLALSVGICFLVAGENTLFYVLPIAVLTLADAAAALAGTAYGTKRYVVEDGEKSLEGSVVFFVITLLVAIICFLFLSSLPPLNILMLCLMVAAFGTLVEAQSWRGFDNLFLPLGLLIFLRVHYDSSVAELAILALLFLVSLASFGVVGSLVNLSKHTTRVYVVAVFLLLAAAKFQNTLLPIMVLAAHGWARTASPCDSKFPELDVVAALGLLGFGWLAAGHATGLDGVGFFGLSAMGLAMGFIAVARRALTVAIPLAATLLFLIRSWAVSQNSDFSNWAEPLTALSLVSLAIMAVVPSVFSQMFRTNRVAKLGLLALMPPLSFYVWSFLGEVGVGIVGGGIS</sequence>
<evidence type="ECO:0000256" key="1">
    <source>
        <dbReference type="SAM" id="Phobius"/>
    </source>
</evidence>
<feature type="transmembrane region" description="Helical" evidence="1">
    <location>
        <begin position="163"/>
        <end position="179"/>
    </location>
</feature>
<evidence type="ECO:0008006" key="4">
    <source>
        <dbReference type="Google" id="ProtNLM"/>
    </source>
</evidence>
<keyword evidence="1" id="KW-0472">Membrane</keyword>
<feature type="transmembrane region" description="Helical" evidence="1">
    <location>
        <begin position="43"/>
        <end position="59"/>
    </location>
</feature>
<dbReference type="HOGENOM" id="CLU_648721_0_0_5"/>
<feature type="transmembrane region" description="Helical" evidence="1">
    <location>
        <begin position="286"/>
        <end position="319"/>
    </location>
</feature>
<feature type="transmembrane region" description="Helical" evidence="1">
    <location>
        <begin position="79"/>
        <end position="95"/>
    </location>
</feature>
<keyword evidence="1" id="KW-1133">Transmembrane helix</keyword>
<dbReference type="eggNOG" id="COG0170">
    <property type="taxonomic scope" value="Bacteria"/>
</dbReference>
<feature type="transmembrane region" description="Helical" evidence="1">
    <location>
        <begin position="241"/>
        <end position="266"/>
    </location>
</feature>
<dbReference type="AlphaFoldDB" id="A3SIP8"/>
<proteinExistence type="predicted"/>
<protein>
    <recommendedName>
        <fullName evidence="4">Phosphatidate cytidylyltransferase</fullName>
    </recommendedName>
</protein>
<dbReference type="Proteomes" id="UP000005954">
    <property type="component" value="Unassembled WGS sequence"/>
</dbReference>
<dbReference type="InterPro" id="IPR037997">
    <property type="entry name" value="Dgk1-like"/>
</dbReference>
<reference evidence="2 3" key="1">
    <citation type="submission" date="2005-12" db="EMBL/GenBank/DDBJ databases">
        <authorList>
            <person name="Moran M.A."/>
            <person name="Ferriera S."/>
            <person name="Johnson J."/>
            <person name="Kravitz S."/>
            <person name="Halpern A."/>
            <person name="Remington K."/>
            <person name="Beeson K."/>
            <person name="Tran B."/>
            <person name="Rogers Y.-H."/>
            <person name="Friedman R."/>
            <person name="Venter J.C."/>
        </authorList>
    </citation>
    <scope>NUCLEOTIDE SEQUENCE [LARGE SCALE GENOMIC DNA]</scope>
    <source>
        <strain evidence="3">ATCC BAA-591 / DSM 15170 / ISM</strain>
    </source>
</reference>
<feature type="transmembrane region" description="Helical" evidence="1">
    <location>
        <begin position="331"/>
        <end position="351"/>
    </location>
</feature>
<keyword evidence="3" id="KW-1185">Reference proteome</keyword>
<keyword evidence="1" id="KW-0812">Transmembrane</keyword>
<dbReference type="PANTHER" id="PTHR31303">
    <property type="entry name" value="CTP-DEPENDENT DIACYLGLYCEROL KINASE 1"/>
    <property type="match status" value="1"/>
</dbReference>
<dbReference type="STRING" id="89187.ISM_03030"/>
<feature type="transmembrane region" description="Helical" evidence="1">
    <location>
        <begin position="136"/>
        <end position="157"/>
    </location>
</feature>